<proteinExistence type="predicted"/>
<protein>
    <submittedName>
        <fullName evidence="2">Uncharacterized protein</fullName>
    </submittedName>
</protein>
<reference evidence="2 3" key="1">
    <citation type="submission" date="2019-05" db="EMBL/GenBank/DDBJ databases">
        <authorList>
            <person name="Zhou X."/>
        </authorList>
    </citation>
    <scope>NUCLEOTIDE SEQUENCE [LARGE SCALE GENOMIC DNA]</scope>
    <source>
        <strain evidence="2 3">DSM 432</strain>
    </source>
</reference>
<feature type="region of interest" description="Disordered" evidence="1">
    <location>
        <begin position="168"/>
        <end position="191"/>
    </location>
</feature>
<dbReference type="EMBL" id="VAUP01000038">
    <property type="protein sequence ID" value="TLX41100.1"/>
    <property type="molecule type" value="Genomic_DNA"/>
</dbReference>
<comment type="caution">
    <text evidence="2">The sequence shown here is derived from an EMBL/GenBank/DDBJ whole genome shotgun (WGS) entry which is preliminary data.</text>
</comment>
<dbReference type="GeneID" id="95775622"/>
<dbReference type="RefSeq" id="WP_138401144.1">
    <property type="nucleotide sequence ID" value="NZ_JBAFVI010000003.1"/>
</dbReference>
<organism evidence="2 3">
    <name type="scientific">Xanthobacter autotrophicus</name>
    <dbReference type="NCBI Taxonomy" id="280"/>
    <lineage>
        <taxon>Bacteria</taxon>
        <taxon>Pseudomonadati</taxon>
        <taxon>Pseudomonadota</taxon>
        <taxon>Alphaproteobacteria</taxon>
        <taxon>Hyphomicrobiales</taxon>
        <taxon>Xanthobacteraceae</taxon>
        <taxon>Xanthobacter</taxon>
    </lineage>
</organism>
<name>A0A6C1KAD9_XANAU</name>
<dbReference type="OrthoDB" id="8442175at2"/>
<feature type="region of interest" description="Disordered" evidence="1">
    <location>
        <begin position="116"/>
        <end position="140"/>
    </location>
</feature>
<dbReference type="AlphaFoldDB" id="A0A6C1KAD9"/>
<sequence>MASPRVYVYQFASGAQWAAGDSVETYLRRLLDVDFAQALRADRLAAVTAFLDEAFQLAHTIGWTGGARELPQMFSLPGMPAEEAIHMIAWEQEDGVAYIASPYPLPWLDAKASRTTDSERAVPAEDVHPVPPAARPAPQPPLEVISARAEEAVEEALDPFSEYVRREEAARLTREPTPLSADDRDNARRFF</sequence>
<feature type="compositionally biased region" description="Basic and acidic residues" evidence="1">
    <location>
        <begin position="116"/>
        <end position="128"/>
    </location>
</feature>
<evidence type="ECO:0000313" key="2">
    <source>
        <dbReference type="EMBL" id="TLX41100.1"/>
    </source>
</evidence>
<evidence type="ECO:0000256" key="1">
    <source>
        <dbReference type="SAM" id="MobiDB-lite"/>
    </source>
</evidence>
<feature type="compositionally biased region" description="Pro residues" evidence="1">
    <location>
        <begin position="129"/>
        <end position="140"/>
    </location>
</feature>
<gene>
    <name evidence="2" type="ORF">FBQ73_19405</name>
</gene>
<dbReference type="Proteomes" id="UP000305131">
    <property type="component" value="Unassembled WGS sequence"/>
</dbReference>
<accession>A0A6C1KAD9</accession>
<feature type="compositionally biased region" description="Basic and acidic residues" evidence="1">
    <location>
        <begin position="181"/>
        <end position="191"/>
    </location>
</feature>
<evidence type="ECO:0000313" key="3">
    <source>
        <dbReference type="Proteomes" id="UP000305131"/>
    </source>
</evidence>